<dbReference type="SUPFAM" id="SSF53098">
    <property type="entry name" value="Ribonuclease H-like"/>
    <property type="match status" value="1"/>
</dbReference>
<dbReference type="PANTHER" id="PTHR33568:SF3">
    <property type="entry name" value="DNA-DIRECTED DNA POLYMERASE"/>
    <property type="match status" value="1"/>
</dbReference>
<dbReference type="PANTHER" id="PTHR33568">
    <property type="entry name" value="DNA POLYMERASE"/>
    <property type="match status" value="1"/>
</dbReference>
<proteinExistence type="predicted"/>
<evidence type="ECO:0000313" key="1">
    <source>
        <dbReference type="EMBL" id="CAD1546537.1"/>
    </source>
</evidence>
<gene>
    <name evidence="1" type="ORF">BBRV_LOCUS41818</name>
</gene>
<dbReference type="InterPro" id="IPR012337">
    <property type="entry name" value="RNaseH-like_sf"/>
</dbReference>
<dbReference type="Gene3D" id="3.30.420.10">
    <property type="entry name" value="Ribonuclease H-like superfamily/Ribonuclease H"/>
    <property type="match status" value="1"/>
</dbReference>
<protein>
    <submittedName>
        <fullName evidence="1">Uncharacterized protein</fullName>
    </submittedName>
</protein>
<dbReference type="AlphaFoldDB" id="A0A6V7J5N6"/>
<organism evidence="1">
    <name type="scientific">Bracon brevicornis</name>
    <dbReference type="NCBI Taxonomy" id="1563983"/>
    <lineage>
        <taxon>Eukaryota</taxon>
        <taxon>Metazoa</taxon>
        <taxon>Ecdysozoa</taxon>
        <taxon>Arthropoda</taxon>
        <taxon>Hexapoda</taxon>
        <taxon>Insecta</taxon>
        <taxon>Pterygota</taxon>
        <taxon>Neoptera</taxon>
        <taxon>Endopterygota</taxon>
        <taxon>Hymenoptera</taxon>
        <taxon>Apocrita</taxon>
        <taxon>Ichneumonoidea</taxon>
        <taxon>Braconidae</taxon>
        <taxon>Braconinae</taxon>
        <taxon>Bracon</taxon>
    </lineage>
</organism>
<name>A0A6V7J5N6_9HYME</name>
<dbReference type="EMBL" id="CADCXW020000014">
    <property type="protein sequence ID" value="CAD1546537.1"/>
    <property type="molecule type" value="Genomic_DNA"/>
</dbReference>
<sequence length="137" mass="15893">MALSGSEEAEEEMKLTENDLVMTETNIMLLQYHNLKFIDSLNYIQMPLSAFPKTFGLGEVSKGYFPHLFNRVENQGYVDVMPWKDSFGIRAMSGRDVNMFNEWYAKKIEENYVFNFKRVGTILCGRCWNFTSSGDEV</sequence>
<accession>A0A6V7J5N6</accession>
<dbReference type="InterPro" id="IPR036397">
    <property type="entry name" value="RNaseH_sf"/>
</dbReference>
<reference evidence="1" key="1">
    <citation type="submission" date="2020-07" db="EMBL/GenBank/DDBJ databases">
        <authorList>
            <person name="Ferguson B K."/>
        </authorList>
    </citation>
    <scope>NUCLEOTIDE SEQUENCE</scope>
    <source>
        <strain evidence="1">L06</strain>
    </source>
</reference>
<dbReference type="GO" id="GO:0003676">
    <property type="term" value="F:nucleic acid binding"/>
    <property type="evidence" value="ECO:0007669"/>
    <property type="project" value="InterPro"/>
</dbReference>